<gene>
    <name evidence="1" type="ORF">T07_4324</name>
</gene>
<dbReference type="Proteomes" id="UP000054630">
    <property type="component" value="Unassembled WGS sequence"/>
</dbReference>
<dbReference type="EMBL" id="JYDL01001566">
    <property type="protein sequence ID" value="KRX11712.1"/>
    <property type="molecule type" value="Genomic_DNA"/>
</dbReference>
<accession>A0A0V0RBD3</accession>
<organism evidence="1 2">
    <name type="scientific">Trichinella nelsoni</name>
    <dbReference type="NCBI Taxonomy" id="6336"/>
    <lineage>
        <taxon>Eukaryota</taxon>
        <taxon>Metazoa</taxon>
        <taxon>Ecdysozoa</taxon>
        <taxon>Nematoda</taxon>
        <taxon>Enoplea</taxon>
        <taxon>Dorylaimia</taxon>
        <taxon>Trichinellida</taxon>
        <taxon>Trichinellidae</taxon>
        <taxon>Trichinella</taxon>
    </lineage>
</organism>
<name>A0A0V0RBD3_9BILA</name>
<evidence type="ECO:0000313" key="2">
    <source>
        <dbReference type="Proteomes" id="UP000054630"/>
    </source>
</evidence>
<sequence length="80" mass="9355">MRLRVHYEGIFLIFWAETCHMNDWDKNSESQGRYCTGIPRHIHTDRAAVHVLTERSLQTADICQILFTHTAPCQSQKNLL</sequence>
<evidence type="ECO:0000313" key="1">
    <source>
        <dbReference type="EMBL" id="KRX11712.1"/>
    </source>
</evidence>
<proteinExistence type="predicted"/>
<comment type="caution">
    <text evidence="1">The sequence shown here is derived from an EMBL/GenBank/DDBJ whole genome shotgun (WGS) entry which is preliminary data.</text>
</comment>
<reference evidence="1 2" key="1">
    <citation type="submission" date="2015-01" db="EMBL/GenBank/DDBJ databases">
        <title>Evolution of Trichinella species and genotypes.</title>
        <authorList>
            <person name="Korhonen P.K."/>
            <person name="Edoardo P."/>
            <person name="Giuseppe L.R."/>
            <person name="Gasser R.B."/>
        </authorList>
    </citation>
    <scope>NUCLEOTIDE SEQUENCE [LARGE SCALE GENOMIC DNA]</scope>
    <source>
        <strain evidence="1">ISS37</strain>
    </source>
</reference>
<dbReference type="OrthoDB" id="10411020at2759"/>
<protein>
    <submittedName>
        <fullName evidence="1">Uncharacterized protein</fullName>
    </submittedName>
</protein>
<keyword evidence="2" id="KW-1185">Reference proteome</keyword>
<dbReference type="AlphaFoldDB" id="A0A0V0RBD3"/>